<comment type="caution">
    <text evidence="9">The sequence shown here is derived from an EMBL/GenBank/DDBJ whole genome shotgun (WGS) entry which is preliminary data.</text>
</comment>
<dbReference type="InterPro" id="IPR002751">
    <property type="entry name" value="CbiM/NikMN"/>
</dbReference>
<evidence type="ECO:0000256" key="7">
    <source>
        <dbReference type="SAM" id="Phobius"/>
    </source>
</evidence>
<dbReference type="RefSeq" id="WP_183241889.1">
    <property type="nucleotide sequence ID" value="NZ_JACHEQ010000004.1"/>
</dbReference>
<dbReference type="Pfam" id="PF13190">
    <property type="entry name" value="PDGLE"/>
    <property type="match status" value="1"/>
</dbReference>
<dbReference type="Pfam" id="PF01891">
    <property type="entry name" value="CbiM"/>
    <property type="match status" value="1"/>
</dbReference>
<dbReference type="EMBL" id="JACHEQ010000004">
    <property type="protein sequence ID" value="MBB5355087.1"/>
    <property type="molecule type" value="Genomic_DNA"/>
</dbReference>
<dbReference type="Gene3D" id="1.10.1760.20">
    <property type="match status" value="1"/>
</dbReference>
<keyword evidence="4 7" id="KW-0812">Transmembrane</keyword>
<name>A0A7W8JDT2_9BACL</name>
<evidence type="ECO:0000256" key="1">
    <source>
        <dbReference type="ARBA" id="ARBA00004651"/>
    </source>
</evidence>
<evidence type="ECO:0000256" key="5">
    <source>
        <dbReference type="ARBA" id="ARBA00022989"/>
    </source>
</evidence>
<evidence type="ECO:0000256" key="6">
    <source>
        <dbReference type="ARBA" id="ARBA00023136"/>
    </source>
</evidence>
<dbReference type="InterPro" id="IPR025937">
    <property type="entry name" value="PDGLE_dom"/>
</dbReference>
<evidence type="ECO:0000256" key="4">
    <source>
        <dbReference type="ARBA" id="ARBA00022692"/>
    </source>
</evidence>
<comment type="subcellular location">
    <subcellularLocation>
        <location evidence="1">Cell membrane</location>
        <topology evidence="1">Multi-pass membrane protein</topology>
    </subcellularLocation>
</comment>
<evidence type="ECO:0000256" key="2">
    <source>
        <dbReference type="ARBA" id="ARBA00022448"/>
    </source>
</evidence>
<keyword evidence="10" id="KW-1185">Reference proteome</keyword>
<keyword evidence="2" id="KW-0813">Transport</keyword>
<reference evidence="9 10" key="1">
    <citation type="submission" date="2020-08" db="EMBL/GenBank/DDBJ databases">
        <title>Genomic Encyclopedia of Type Strains, Phase IV (KMG-IV): sequencing the most valuable type-strain genomes for metagenomic binning, comparative biology and taxonomic classification.</title>
        <authorList>
            <person name="Goeker M."/>
        </authorList>
    </citation>
    <scope>NUCLEOTIDE SEQUENCE [LARGE SCALE GENOMIC DNA]</scope>
    <source>
        <strain evidence="9 10">DSM 19169</strain>
    </source>
</reference>
<dbReference type="PANTHER" id="PTHR34229">
    <property type="entry name" value="METAL TRANSPORT PROTEIN HI_1621-RELATED"/>
    <property type="match status" value="1"/>
</dbReference>
<feature type="transmembrane region" description="Helical" evidence="7">
    <location>
        <begin position="180"/>
        <end position="200"/>
    </location>
</feature>
<protein>
    <submittedName>
        <fullName evidence="9">Cobalt/nickel transport system permease protein</fullName>
    </submittedName>
</protein>
<feature type="transmembrane region" description="Helical" evidence="7">
    <location>
        <begin position="7"/>
        <end position="28"/>
    </location>
</feature>
<gene>
    <name evidence="9" type="ORF">HNR43_001046</name>
</gene>
<feature type="transmembrane region" description="Helical" evidence="7">
    <location>
        <begin position="40"/>
        <end position="60"/>
    </location>
</feature>
<evidence type="ECO:0000313" key="10">
    <source>
        <dbReference type="Proteomes" id="UP000583699"/>
    </source>
</evidence>
<organism evidence="9 10">
    <name type="scientific">Anoxybacillus mongoliensis</name>
    <dbReference type="NCBI Taxonomy" id="452565"/>
    <lineage>
        <taxon>Bacteria</taxon>
        <taxon>Bacillati</taxon>
        <taxon>Bacillota</taxon>
        <taxon>Bacilli</taxon>
        <taxon>Bacillales</taxon>
        <taxon>Anoxybacillaceae</taxon>
        <taxon>Anoxybacillus</taxon>
    </lineage>
</organism>
<feature type="transmembrane region" description="Helical" evidence="7">
    <location>
        <begin position="72"/>
        <end position="98"/>
    </location>
</feature>
<feature type="transmembrane region" description="Helical" evidence="7">
    <location>
        <begin position="295"/>
        <end position="315"/>
    </location>
</feature>
<feature type="transmembrane region" description="Helical" evidence="7">
    <location>
        <begin position="135"/>
        <end position="160"/>
    </location>
</feature>
<keyword evidence="5 7" id="KW-1133">Transmembrane helix</keyword>
<dbReference type="GO" id="GO:0005886">
    <property type="term" value="C:plasma membrane"/>
    <property type="evidence" value="ECO:0007669"/>
    <property type="project" value="UniProtKB-SubCell"/>
</dbReference>
<feature type="transmembrane region" description="Helical" evidence="7">
    <location>
        <begin position="104"/>
        <end position="123"/>
    </location>
</feature>
<feature type="domain" description="PDGLE" evidence="8">
    <location>
        <begin position="214"/>
        <end position="316"/>
    </location>
</feature>
<proteinExistence type="predicted"/>
<keyword evidence="6 7" id="KW-0472">Membrane</keyword>
<dbReference type="Proteomes" id="UP000583699">
    <property type="component" value="Unassembled WGS sequence"/>
</dbReference>
<dbReference type="GO" id="GO:0000041">
    <property type="term" value="P:transition metal ion transport"/>
    <property type="evidence" value="ECO:0007669"/>
    <property type="project" value="InterPro"/>
</dbReference>
<sequence>MHMADALISPTVGVAMWGATAGIASYSLKKLNIEADEKKLPLMGVLGAFVFAAQMINFAIPGTGSSGHLGGGLLLAALLGPYAAFLTLSVVLFIQALFFADGGLLAFGCNVLNLGFYTCFIAYPVYKRLIRRTNIWLASIIAAVVGLQLGAFSVVVQTLLSGKVELPFTTFTLFMQPIHLAIGIVEGIATAAIISFVMKTKPELSTTIETPINRLVGTLGLLALMIGGIFSSIASSKPDGLEWSVFHAIGTDELRATTAVHHALERLQQSLALLPDYNLKGGGTSIGWLDIGTSISGIIGTFIVAVAIMAPYIIIKKWRKEA</sequence>
<dbReference type="AlphaFoldDB" id="A0A7W8JDT2"/>
<evidence type="ECO:0000313" key="9">
    <source>
        <dbReference type="EMBL" id="MBB5355087.1"/>
    </source>
</evidence>
<dbReference type="PANTHER" id="PTHR34229:SF1">
    <property type="entry name" value="METAL TRANSPORT PROTEIN HI_1621-RELATED"/>
    <property type="match status" value="1"/>
</dbReference>
<accession>A0A7W8JDT2</accession>
<evidence type="ECO:0000259" key="8">
    <source>
        <dbReference type="Pfam" id="PF13190"/>
    </source>
</evidence>
<keyword evidence="3" id="KW-1003">Cell membrane</keyword>
<feature type="transmembrane region" description="Helical" evidence="7">
    <location>
        <begin position="212"/>
        <end position="234"/>
    </location>
</feature>
<evidence type="ECO:0000256" key="3">
    <source>
        <dbReference type="ARBA" id="ARBA00022475"/>
    </source>
</evidence>